<gene>
    <name evidence="1" type="ORF">BaRGS_00036367</name>
</gene>
<keyword evidence="2" id="KW-1185">Reference proteome</keyword>
<dbReference type="AlphaFoldDB" id="A0ABD0JC70"/>
<accession>A0ABD0JC70</accession>
<reference evidence="1 2" key="1">
    <citation type="journal article" date="2023" name="Sci. Data">
        <title>Genome assembly of the Korean intertidal mud-creeper Batillaria attramentaria.</title>
        <authorList>
            <person name="Patra A.K."/>
            <person name="Ho P.T."/>
            <person name="Jun S."/>
            <person name="Lee S.J."/>
            <person name="Kim Y."/>
            <person name="Won Y.J."/>
        </authorList>
    </citation>
    <scope>NUCLEOTIDE SEQUENCE [LARGE SCALE GENOMIC DNA]</scope>
    <source>
        <strain evidence="1">Wonlab-2016</strain>
    </source>
</reference>
<organism evidence="1 2">
    <name type="scientific">Batillaria attramentaria</name>
    <dbReference type="NCBI Taxonomy" id="370345"/>
    <lineage>
        <taxon>Eukaryota</taxon>
        <taxon>Metazoa</taxon>
        <taxon>Spiralia</taxon>
        <taxon>Lophotrochozoa</taxon>
        <taxon>Mollusca</taxon>
        <taxon>Gastropoda</taxon>
        <taxon>Caenogastropoda</taxon>
        <taxon>Sorbeoconcha</taxon>
        <taxon>Cerithioidea</taxon>
        <taxon>Batillariidae</taxon>
        <taxon>Batillaria</taxon>
    </lineage>
</organism>
<name>A0ABD0JC70_9CAEN</name>
<sequence length="623" mass="71177">MKPVYLDHNCLVVSPVLFYTARLNVMQKVRRVIKRVDEAKATDVKQTIKQSLYVDVLSFAGESDKRGRKENEPVPDKMELITKLPLLLVLGYSYVQLVSGQVTEEVRPYALGTCERPWRRVLSTDQNGNVTFGSIEDVRNKALEAHAFRVMLNFVEGVTFVNVDNLNVRDDHVCAESLWHVTDNGTHVSTSAEWRFMLFCTTGQINIILSPYSRPVGWSLPVNAAPQERYNDAQANFGTISNETLPMDWYVKELGCESKPMYSHYLDGSRVSGSLRDLMYMSRISDIYVVMRDRGYSFRMNNVIVNEAEQEVNGQSLMHIGQRFADVALDFKLPPYYWFSSWTTDGRRDNSRWFVGTTQARGHNNDYVALDWYPDKCWRMVYENDQYGDALSGSLDELILMISLGHRVRVYYDGFNLEANLIRVADGVVIAQSQEEISRRGGNNYDKYFFNTESMWKWTTVHTTGTVRVVQVSVRQGKVMQKQSTSTTVRWMVDTRPWKRVLSTNSLGGVTHGGMGKLYQAVAAGASIRFNLQQDVSAGFLFTNADNVRIDAVTDIVYAQCLRHISDKKTANGEYEVQNVPFHWFLMISSEGVMTMSAWKIQQRVQLYDSVAPEANITWFASY</sequence>
<dbReference type="Proteomes" id="UP001519460">
    <property type="component" value="Unassembled WGS sequence"/>
</dbReference>
<proteinExistence type="predicted"/>
<comment type="caution">
    <text evidence="1">The sequence shown here is derived from an EMBL/GenBank/DDBJ whole genome shotgun (WGS) entry which is preliminary data.</text>
</comment>
<evidence type="ECO:0000313" key="2">
    <source>
        <dbReference type="Proteomes" id="UP001519460"/>
    </source>
</evidence>
<protein>
    <submittedName>
        <fullName evidence="1">Uncharacterized protein</fullName>
    </submittedName>
</protein>
<evidence type="ECO:0000313" key="1">
    <source>
        <dbReference type="EMBL" id="KAK7469638.1"/>
    </source>
</evidence>
<dbReference type="EMBL" id="JACVVK020000510">
    <property type="protein sequence ID" value="KAK7469638.1"/>
    <property type="molecule type" value="Genomic_DNA"/>
</dbReference>